<keyword evidence="3" id="KW-0175">Coiled coil</keyword>
<keyword evidence="2" id="KW-0946">Virion</keyword>
<accession>A0A6M4EFZ6</accession>
<dbReference type="GO" id="GO:0044423">
    <property type="term" value="C:virion component"/>
    <property type="evidence" value="ECO:0007669"/>
    <property type="project" value="UniProtKB-KW"/>
</dbReference>
<sequence length="938" mass="106240">MPSLNLFPSVSDSGFWTGGTALRNPPSRPPYLSIAMTTLVSLATDLKYGSTLLGRIKTVLDASVAQLTVADVTTEDIVNFLNSLNGIDHELFSFIRTYPVFFVLHLCTLDRTQTYTSGQVIKTIKHLITTFREVLCEDMGADNDSIISNSNILKDCSWYLTKLETEQMSTSIPHLPKSCITFPCMEQVHHLVHNATLATLPNSWTSPLPSLNSVYVQWFVLSYKHKVFPDEVPSSNIQDLADKMTNIYKHLFVPHTSQLTGASIILARSLDILSQFTPLEKIPSNSPAVAFGDDELSNIPSNCHLMFGHLIESIYMGMTYACTLGAVEQFIREAFDVVLGVASEIKRTASLSDLPTVTKLVNIKRILIEHGLSETRCEEYAQALPKWQHREGIYPFEETLDHFHQKLSTLIKFCLEFYNTLMLVSPTSISHSYLKENNYLLQLDRKSAASQGQGPDDINLLEKVFTFVYPQVPGQDLQRIHDAIDSDIMRTLFFSWVNRNWGIVLITQNPLMEPSCEHQVSEERVAAYCKRMPVGDLSYEPAMVSHKMFYKYFIRHIVGPTIQGIFSRKTSRNRALFQIRWLLSFAITDTPQLQEIRRPLGMFYFELLDIINGTNKPSAMKNLLDHALDLKKKINKINQTFSIPQDLILYLFVLDTGASYINSVDYITAIIPKVEHLLLRGRNILRLGSILCHTKYNYHPLTHQFTILSSSGQILEVHLETLKSLISQVEKDHSQLLMEITDLEGELRGEYSTVLSLLQDLEAYKQHELGIEFDTEPWNQLKQSFSGILSRISSGLSLLSKGCSSCLRKRFHDLFSQEIITPTILKAASAGNVEIIKNLKEIPVNLMAPPTDTSMTQAGGNPTDEDLTMLYSTYPQIFSQNAARGEKHPPQLKKYSSTYDRIPLDVNWQIFTQQTYTAEHAECPYTIVKIHDIIKLLS</sequence>
<feature type="coiled-coil region" evidence="3">
    <location>
        <begin position="719"/>
        <end position="746"/>
    </location>
</feature>
<evidence type="ECO:0000256" key="2">
    <source>
        <dbReference type="ARBA" id="ARBA00022844"/>
    </source>
</evidence>
<organism evidence="4">
    <name type="scientific">Murine herpesvirus</name>
    <dbReference type="NCBI Taxonomy" id="1431748"/>
    <lineage>
        <taxon>Viruses</taxon>
        <taxon>Duplodnaviria</taxon>
        <taxon>Heunggongvirae</taxon>
        <taxon>Peploviricota</taxon>
        <taxon>Herviviricetes</taxon>
        <taxon>Herpesvirales</taxon>
        <taxon>Orthoherpesviridae</taxon>
        <taxon>Betaherpesvirinae</taxon>
        <taxon>Muromegalovirus</taxon>
    </lineage>
</organism>
<dbReference type="InterPro" id="IPR007611">
    <property type="entry name" value="Herpes_U30"/>
</dbReference>
<name>A0A6M4EFZ6_9BETA</name>
<gene>
    <name evidence="4" type="primary">GAMMAHV.ORF63</name>
</gene>
<evidence type="ECO:0000256" key="1">
    <source>
        <dbReference type="ARBA" id="ARBA00022580"/>
    </source>
</evidence>
<evidence type="ECO:0000313" key="4">
    <source>
        <dbReference type="EMBL" id="QJQ80249.2"/>
    </source>
</evidence>
<proteinExistence type="predicted"/>
<dbReference type="Pfam" id="PF04523">
    <property type="entry name" value="Herpes_U30"/>
    <property type="match status" value="1"/>
</dbReference>
<evidence type="ECO:0000313" key="5">
    <source>
        <dbReference type="EMBL" id="QJQ80321.2"/>
    </source>
</evidence>
<keyword evidence="1" id="KW-0920">Virion tegument</keyword>
<protein>
    <submittedName>
        <fullName evidence="4">Tegument protein</fullName>
    </submittedName>
</protein>
<dbReference type="GO" id="GO:0019068">
    <property type="term" value="P:virion assembly"/>
    <property type="evidence" value="ECO:0007669"/>
    <property type="project" value="InterPro"/>
</dbReference>
<evidence type="ECO:0000256" key="3">
    <source>
        <dbReference type="SAM" id="Coils"/>
    </source>
</evidence>
<dbReference type="EMBL" id="MN913973">
    <property type="protein sequence ID" value="QJQ80249.2"/>
    <property type="molecule type" value="Genomic_DNA"/>
</dbReference>
<dbReference type="EMBL" id="MN913974">
    <property type="protein sequence ID" value="QJQ80321.2"/>
    <property type="molecule type" value="Genomic_DNA"/>
</dbReference>
<reference evidence="4" key="1">
    <citation type="submission" date="2020-01" db="EMBL/GenBank/DDBJ databases">
        <authorList>
            <person name="Rezuchova I."/>
            <person name="Hyblova M."/>
            <person name="Kudelova M."/>
            <person name="Bohmer M."/>
            <person name="Budis J."/>
            <person name="Szemes T."/>
        </authorList>
    </citation>
    <scope>NUCLEOTIDE SEQUENCE</scope>
    <source>
        <strain evidence="5">4556</strain>
        <strain evidence="4">72</strain>
    </source>
</reference>